<accession>A0A914IBK0</accession>
<keyword evidence="5" id="KW-1185">Reference proteome</keyword>
<dbReference type="SMART" id="SM00020">
    <property type="entry name" value="Tryp_SPc"/>
    <property type="match status" value="1"/>
</dbReference>
<evidence type="ECO:0000313" key="6">
    <source>
        <dbReference type="WBParaSite" id="Gr19_v10_g8373.t1"/>
    </source>
</evidence>
<organism evidence="5 6">
    <name type="scientific">Globodera rostochiensis</name>
    <name type="common">Golden nematode worm</name>
    <name type="synonym">Heterodera rostochiensis</name>
    <dbReference type="NCBI Taxonomy" id="31243"/>
    <lineage>
        <taxon>Eukaryota</taxon>
        <taxon>Metazoa</taxon>
        <taxon>Ecdysozoa</taxon>
        <taxon>Nematoda</taxon>
        <taxon>Chromadorea</taxon>
        <taxon>Rhabditida</taxon>
        <taxon>Tylenchina</taxon>
        <taxon>Tylenchomorpha</taxon>
        <taxon>Tylenchoidea</taxon>
        <taxon>Heteroderidae</taxon>
        <taxon>Heteroderinae</taxon>
        <taxon>Globodera</taxon>
    </lineage>
</organism>
<name>A0A914IBK0_GLORO</name>
<keyword evidence="1" id="KW-1015">Disulfide bond</keyword>
<feature type="chain" id="PRO_5037962151" evidence="3">
    <location>
        <begin position="20"/>
        <end position="339"/>
    </location>
</feature>
<dbReference type="InterPro" id="IPR018114">
    <property type="entry name" value="TRYPSIN_HIS"/>
</dbReference>
<dbReference type="InterPro" id="IPR009003">
    <property type="entry name" value="Peptidase_S1_PA"/>
</dbReference>
<keyword evidence="3" id="KW-0732">Signal</keyword>
<dbReference type="InterPro" id="IPR043504">
    <property type="entry name" value="Peptidase_S1_PA_chymotrypsin"/>
</dbReference>
<proteinExistence type="inferred from homology"/>
<dbReference type="PROSITE" id="PS00134">
    <property type="entry name" value="TRYPSIN_HIS"/>
    <property type="match status" value="1"/>
</dbReference>
<evidence type="ECO:0000313" key="5">
    <source>
        <dbReference type="Proteomes" id="UP000887572"/>
    </source>
</evidence>
<dbReference type="GO" id="GO:0004252">
    <property type="term" value="F:serine-type endopeptidase activity"/>
    <property type="evidence" value="ECO:0007669"/>
    <property type="project" value="InterPro"/>
</dbReference>
<dbReference type="InterPro" id="IPR051487">
    <property type="entry name" value="Ser/Thr_Proteases_Immune/Dev"/>
</dbReference>
<comment type="similarity">
    <text evidence="2">Belongs to the peptidase S1 family. CLIP subfamily.</text>
</comment>
<dbReference type="WBParaSite" id="Gr19_v10_g8373.t1">
    <property type="protein sequence ID" value="Gr19_v10_g8373.t1"/>
    <property type="gene ID" value="Gr19_v10_g8373"/>
</dbReference>
<dbReference type="AlphaFoldDB" id="A0A914IBK0"/>
<dbReference type="Gene3D" id="2.40.10.10">
    <property type="entry name" value="Trypsin-like serine proteases"/>
    <property type="match status" value="1"/>
</dbReference>
<dbReference type="Pfam" id="PF00089">
    <property type="entry name" value="Trypsin"/>
    <property type="match status" value="1"/>
</dbReference>
<dbReference type="InterPro" id="IPR001314">
    <property type="entry name" value="Peptidase_S1A"/>
</dbReference>
<evidence type="ECO:0000256" key="1">
    <source>
        <dbReference type="ARBA" id="ARBA00023157"/>
    </source>
</evidence>
<dbReference type="InterPro" id="IPR001254">
    <property type="entry name" value="Trypsin_dom"/>
</dbReference>
<evidence type="ECO:0000256" key="2">
    <source>
        <dbReference type="ARBA" id="ARBA00024195"/>
    </source>
</evidence>
<dbReference type="PANTHER" id="PTHR24256">
    <property type="entry name" value="TRYPTASE-RELATED"/>
    <property type="match status" value="1"/>
</dbReference>
<feature type="signal peptide" evidence="3">
    <location>
        <begin position="1"/>
        <end position="19"/>
    </location>
</feature>
<dbReference type="GO" id="GO:0006508">
    <property type="term" value="P:proteolysis"/>
    <property type="evidence" value="ECO:0007669"/>
    <property type="project" value="InterPro"/>
</dbReference>
<reference evidence="6" key="1">
    <citation type="submission" date="2022-11" db="UniProtKB">
        <authorList>
            <consortium name="WormBaseParasite"/>
        </authorList>
    </citation>
    <scope>IDENTIFICATION</scope>
</reference>
<dbReference type="SUPFAM" id="SSF50494">
    <property type="entry name" value="Trypsin-like serine proteases"/>
    <property type="match status" value="1"/>
</dbReference>
<evidence type="ECO:0000259" key="4">
    <source>
        <dbReference type="PROSITE" id="PS50240"/>
    </source>
</evidence>
<sequence length="339" mass="38159">MQLIKFIIFACFIVATVQHLTPVYPRKWVHDKIKTRTTNDSASNDEVDVRNDDAGREFQCGNTKHHHQSYNDRIEHGQQSPSNDWPWAAFIHLECEAKKGGKRETLRACSGVLIGHKWLLTAAHCLYVPAELLLRCKGNEMTGTPEEGAHFLVSPEHVRVTLANADLQNLPQLGIQRYIKSDKFRKATDFENDIALLELKAPLVMDWQINRICLPSVYLAANGHAAYVLGYGWTRGPRENNMTRPVPAPTTILREDLIVLRKSPPCPPSMLCNIQASRQTKPGDSGGPLMREAHGKWYLLGVTKGHSCQSRSCFTRIGPHCNWISDKTKGDVRCYGNIV</sequence>
<dbReference type="PRINTS" id="PR00722">
    <property type="entry name" value="CHYMOTRYPSIN"/>
</dbReference>
<evidence type="ECO:0000256" key="3">
    <source>
        <dbReference type="SAM" id="SignalP"/>
    </source>
</evidence>
<dbReference type="Proteomes" id="UP000887572">
    <property type="component" value="Unplaced"/>
</dbReference>
<feature type="domain" description="Peptidase S1" evidence="4">
    <location>
        <begin position="74"/>
        <end position="329"/>
    </location>
</feature>
<protein>
    <submittedName>
        <fullName evidence="6">Peptidase S1 domain-containing protein</fullName>
    </submittedName>
</protein>
<dbReference type="PROSITE" id="PS50240">
    <property type="entry name" value="TRYPSIN_DOM"/>
    <property type="match status" value="1"/>
</dbReference>